<dbReference type="EMBL" id="SDMP01000007">
    <property type="protein sequence ID" value="RYR48340.1"/>
    <property type="molecule type" value="Genomic_DNA"/>
</dbReference>
<sequence>MKALASTTAASVVLNPSFHRRCHSSHCLRPCGPVVSPCPTGRLQPLCTLASLNTARWAQAPPSVTLRHNSPTVQPLSNSQSLVFLSNPKRLSSSPPCSGGADGACRGRELKSPHLDFGNAPLRILQYILLMTDDIFCLALI</sequence>
<proteinExistence type="predicted"/>
<accession>A0A445CBL4</accession>
<organism evidence="1 2">
    <name type="scientific">Arachis hypogaea</name>
    <name type="common">Peanut</name>
    <dbReference type="NCBI Taxonomy" id="3818"/>
    <lineage>
        <taxon>Eukaryota</taxon>
        <taxon>Viridiplantae</taxon>
        <taxon>Streptophyta</taxon>
        <taxon>Embryophyta</taxon>
        <taxon>Tracheophyta</taxon>
        <taxon>Spermatophyta</taxon>
        <taxon>Magnoliopsida</taxon>
        <taxon>eudicotyledons</taxon>
        <taxon>Gunneridae</taxon>
        <taxon>Pentapetalae</taxon>
        <taxon>rosids</taxon>
        <taxon>fabids</taxon>
        <taxon>Fabales</taxon>
        <taxon>Fabaceae</taxon>
        <taxon>Papilionoideae</taxon>
        <taxon>50 kb inversion clade</taxon>
        <taxon>dalbergioids sensu lato</taxon>
        <taxon>Dalbergieae</taxon>
        <taxon>Pterocarpus clade</taxon>
        <taxon>Arachis</taxon>
    </lineage>
</organism>
<gene>
    <name evidence="1" type="ORF">Ahy_A07g034365</name>
</gene>
<keyword evidence="2" id="KW-1185">Reference proteome</keyword>
<comment type="caution">
    <text evidence="1">The sequence shown here is derived from an EMBL/GenBank/DDBJ whole genome shotgun (WGS) entry which is preliminary data.</text>
</comment>
<name>A0A445CBL4_ARAHY</name>
<protein>
    <submittedName>
        <fullName evidence="1">Uncharacterized protein</fullName>
    </submittedName>
</protein>
<dbReference type="AlphaFoldDB" id="A0A445CBL4"/>
<evidence type="ECO:0000313" key="1">
    <source>
        <dbReference type="EMBL" id="RYR48340.1"/>
    </source>
</evidence>
<evidence type="ECO:0000313" key="2">
    <source>
        <dbReference type="Proteomes" id="UP000289738"/>
    </source>
</evidence>
<reference evidence="1 2" key="1">
    <citation type="submission" date="2019-01" db="EMBL/GenBank/DDBJ databases">
        <title>Sequencing of cultivated peanut Arachis hypogaea provides insights into genome evolution and oil improvement.</title>
        <authorList>
            <person name="Chen X."/>
        </authorList>
    </citation>
    <scope>NUCLEOTIDE SEQUENCE [LARGE SCALE GENOMIC DNA]</scope>
    <source>
        <strain evidence="2">cv. Fuhuasheng</strain>
        <tissue evidence="1">Leaves</tissue>
    </source>
</reference>
<dbReference type="Proteomes" id="UP000289738">
    <property type="component" value="Chromosome A07"/>
</dbReference>